<evidence type="ECO:0000313" key="2">
    <source>
        <dbReference type="EMBL" id="SSX31093.1"/>
    </source>
</evidence>
<dbReference type="PANTHER" id="PTHR14256">
    <property type="entry name" value="NADH-UBIQUINONE OXIDOREDUCTASE MLRQ SUBUNIT"/>
    <property type="match status" value="1"/>
</dbReference>
<keyword evidence="1" id="KW-0472">Membrane</keyword>
<accession>A0A336MQN3</accession>
<feature type="transmembrane region" description="Helical" evidence="1">
    <location>
        <begin position="20"/>
        <end position="40"/>
    </location>
</feature>
<dbReference type="Pfam" id="PF06522">
    <property type="entry name" value="B12D"/>
    <property type="match status" value="1"/>
</dbReference>
<dbReference type="PROSITE" id="PS51257">
    <property type="entry name" value="PROKAR_LIPOPROTEIN"/>
    <property type="match status" value="1"/>
</dbReference>
<keyword evidence="1" id="KW-1133">Transmembrane helix</keyword>
<dbReference type="OMA" id="PWQEYAD"/>
<dbReference type="InterPro" id="IPR010530">
    <property type="entry name" value="B12D"/>
</dbReference>
<evidence type="ECO:0000256" key="1">
    <source>
        <dbReference type="SAM" id="Phobius"/>
    </source>
</evidence>
<organism evidence="2">
    <name type="scientific">Culicoides sonorensis</name>
    <name type="common">Biting midge</name>
    <dbReference type="NCBI Taxonomy" id="179676"/>
    <lineage>
        <taxon>Eukaryota</taxon>
        <taxon>Metazoa</taxon>
        <taxon>Ecdysozoa</taxon>
        <taxon>Arthropoda</taxon>
        <taxon>Hexapoda</taxon>
        <taxon>Insecta</taxon>
        <taxon>Pterygota</taxon>
        <taxon>Neoptera</taxon>
        <taxon>Endopterygota</taxon>
        <taxon>Diptera</taxon>
        <taxon>Nematocera</taxon>
        <taxon>Chironomoidea</taxon>
        <taxon>Ceratopogonidae</taxon>
        <taxon>Ceratopogoninae</taxon>
        <taxon>Culicoides</taxon>
        <taxon>Monoculicoides</taxon>
    </lineage>
</organism>
<gene>
    <name evidence="2" type="primary">CSON003282</name>
</gene>
<dbReference type="PANTHER" id="PTHR14256:SF1">
    <property type="entry name" value="GEO09626P1"/>
    <property type="match status" value="1"/>
</dbReference>
<reference evidence="2" key="1">
    <citation type="submission" date="2018-07" db="EMBL/GenBank/DDBJ databases">
        <authorList>
            <person name="Quirk P.G."/>
            <person name="Krulwich T.A."/>
        </authorList>
    </citation>
    <scope>NUCLEOTIDE SEQUENCE</scope>
</reference>
<proteinExistence type="predicted"/>
<dbReference type="AlphaFoldDB" id="A0A336MQN3"/>
<sequence length="89" mass="10042">MLGGEKMQGASLSSLKKHPALIPLYVCVGAGCLMSALYVLRLATRNPDVTWSRKSNPEPNEEYRNKQYKFYSPNVDYSKLESPAPKYKD</sequence>
<keyword evidence="1" id="KW-0812">Transmembrane</keyword>
<protein>
    <submittedName>
        <fullName evidence="2">CSON003282 protein</fullName>
    </submittedName>
</protein>
<dbReference type="EMBL" id="UFQT01001591">
    <property type="protein sequence ID" value="SSX31093.1"/>
    <property type="molecule type" value="Genomic_DNA"/>
</dbReference>
<dbReference type="VEuPathDB" id="VectorBase:CSON003282"/>
<name>A0A336MQN3_CULSO</name>